<organism evidence="2">
    <name type="scientific">marine sediment metagenome</name>
    <dbReference type="NCBI Taxonomy" id="412755"/>
    <lineage>
        <taxon>unclassified sequences</taxon>
        <taxon>metagenomes</taxon>
        <taxon>ecological metagenomes</taxon>
    </lineage>
</organism>
<feature type="non-terminal residue" evidence="2">
    <location>
        <position position="101"/>
    </location>
</feature>
<name>X1IM87_9ZZZZ</name>
<feature type="domain" description="Mandelate racemase/muconate lactonizing enzyme N-terminal" evidence="1">
    <location>
        <begin position="8"/>
        <end position="84"/>
    </location>
</feature>
<dbReference type="Gene3D" id="3.30.390.10">
    <property type="entry name" value="Enolase-like, N-terminal domain"/>
    <property type="match status" value="1"/>
</dbReference>
<dbReference type="EMBL" id="BARU01043642">
    <property type="protein sequence ID" value="GAH83521.1"/>
    <property type="molecule type" value="Genomic_DNA"/>
</dbReference>
<proteinExistence type="predicted"/>
<gene>
    <name evidence="2" type="ORF">S03H2_66778</name>
</gene>
<protein>
    <recommendedName>
        <fullName evidence="1">Mandelate racemase/muconate lactonizing enzyme N-terminal domain-containing protein</fullName>
    </recommendedName>
</protein>
<evidence type="ECO:0000259" key="1">
    <source>
        <dbReference type="Pfam" id="PF02746"/>
    </source>
</evidence>
<dbReference type="InterPro" id="IPR029017">
    <property type="entry name" value="Enolase-like_N"/>
</dbReference>
<accession>X1IM87</accession>
<dbReference type="AlphaFoldDB" id="X1IM87"/>
<reference evidence="2" key="1">
    <citation type="journal article" date="2014" name="Front. Microbiol.">
        <title>High frequency of phylogenetically diverse reductive dehalogenase-homologous genes in deep subseafloor sedimentary metagenomes.</title>
        <authorList>
            <person name="Kawai M."/>
            <person name="Futagami T."/>
            <person name="Toyoda A."/>
            <person name="Takaki Y."/>
            <person name="Nishi S."/>
            <person name="Hori S."/>
            <person name="Arai W."/>
            <person name="Tsubouchi T."/>
            <person name="Morono Y."/>
            <person name="Uchiyama I."/>
            <person name="Ito T."/>
            <person name="Fujiyama A."/>
            <person name="Inagaki F."/>
            <person name="Takami H."/>
        </authorList>
    </citation>
    <scope>NUCLEOTIDE SEQUENCE</scope>
    <source>
        <strain evidence="2">Expedition CK06-06</strain>
    </source>
</reference>
<dbReference type="Pfam" id="PF02746">
    <property type="entry name" value="MR_MLE_N"/>
    <property type="match status" value="1"/>
</dbReference>
<sequence>MKISAVKSYIVAVPMPKPWRIGNYVLEKGYATLVEIVTDEGISGVGEAITRLGSSATKSIIDEMLGPCIMGSDPMGIEALWERMFNLMRFRGHSRGYFVEA</sequence>
<dbReference type="InterPro" id="IPR013341">
    <property type="entry name" value="Mandelate_racemase_N_dom"/>
</dbReference>
<comment type="caution">
    <text evidence="2">The sequence shown here is derived from an EMBL/GenBank/DDBJ whole genome shotgun (WGS) entry which is preliminary data.</text>
</comment>
<evidence type="ECO:0000313" key="2">
    <source>
        <dbReference type="EMBL" id="GAH83521.1"/>
    </source>
</evidence>
<dbReference type="SUPFAM" id="SSF54826">
    <property type="entry name" value="Enolase N-terminal domain-like"/>
    <property type="match status" value="1"/>
</dbReference>